<dbReference type="PANTHER" id="PTHR10815:SF13">
    <property type="entry name" value="METHYLATED-DNA--PROTEIN-CYSTEINE METHYLTRANSFERASE"/>
    <property type="match status" value="1"/>
</dbReference>
<evidence type="ECO:0000313" key="14">
    <source>
        <dbReference type="EMBL" id="EGG02331.1"/>
    </source>
</evidence>
<evidence type="ECO:0000256" key="7">
    <source>
        <dbReference type="ARBA" id="ARBA00022763"/>
    </source>
</evidence>
<dbReference type="CDD" id="cd06445">
    <property type="entry name" value="ATase"/>
    <property type="match status" value="1"/>
</dbReference>
<proteinExistence type="inferred from homology"/>
<keyword evidence="15" id="KW-1185">Reference proteome</keyword>
<evidence type="ECO:0000256" key="1">
    <source>
        <dbReference type="ARBA" id="ARBA00001286"/>
    </source>
</evidence>
<feature type="compositionally biased region" description="Low complexity" evidence="12">
    <location>
        <begin position="9"/>
        <end position="30"/>
    </location>
</feature>
<dbReference type="GO" id="GO:0006281">
    <property type="term" value="P:DNA repair"/>
    <property type="evidence" value="ECO:0007669"/>
    <property type="project" value="UniProtKB-KW"/>
</dbReference>
<dbReference type="GeneID" id="18923999"/>
<organism evidence="15">
    <name type="scientific">Melampsora larici-populina (strain 98AG31 / pathotype 3-4-7)</name>
    <name type="common">Poplar leaf rust fungus</name>
    <dbReference type="NCBI Taxonomy" id="747676"/>
    <lineage>
        <taxon>Eukaryota</taxon>
        <taxon>Fungi</taxon>
        <taxon>Dikarya</taxon>
        <taxon>Basidiomycota</taxon>
        <taxon>Pucciniomycotina</taxon>
        <taxon>Pucciniomycetes</taxon>
        <taxon>Pucciniales</taxon>
        <taxon>Melampsoraceae</taxon>
        <taxon>Melampsora</taxon>
    </lineage>
</organism>
<dbReference type="GO" id="GO:0032259">
    <property type="term" value="P:methylation"/>
    <property type="evidence" value="ECO:0007669"/>
    <property type="project" value="UniProtKB-KW"/>
</dbReference>
<dbReference type="InterPro" id="IPR014048">
    <property type="entry name" value="MethylDNA_cys_MeTrfase_DNA-bd"/>
</dbReference>
<accession>F4RYZ3</accession>
<dbReference type="GO" id="GO:0003908">
    <property type="term" value="F:methylated-DNA-[protein]-cysteine S-methyltransferase activity"/>
    <property type="evidence" value="ECO:0007669"/>
    <property type="project" value="UniProtKB-EC"/>
</dbReference>
<dbReference type="PANTHER" id="PTHR10815">
    <property type="entry name" value="METHYLATED-DNA--PROTEIN-CYSTEINE METHYLTRANSFERASE"/>
    <property type="match status" value="1"/>
</dbReference>
<sequence>MSPIQPHPSLTASTSLASSTENESSASSETHYPLTSLSRETYLTPQKKKVTAFQWKVYDLAIRIPLGKVTTYGILAQLLTSNSSGVKRGGAQAVGNALRSNPFAPFVPCHRVINADLYIGGFFGDYGVPTTGSSSSSSKKRGVKQKSTTNHVHRKIELLKSEGIQVGGNGMILGITTDELWRG</sequence>
<dbReference type="OrthoDB" id="1907495at2759"/>
<dbReference type="SUPFAM" id="SSF46767">
    <property type="entry name" value="Methylated DNA-protein cysteine methyltransferase, C-terminal domain"/>
    <property type="match status" value="1"/>
</dbReference>
<dbReference type="PROSITE" id="PS00374">
    <property type="entry name" value="MGMT"/>
    <property type="match status" value="1"/>
</dbReference>
<dbReference type="VEuPathDB" id="FungiDB:MELLADRAFT_110193"/>
<dbReference type="eggNOG" id="ENOG502S8GR">
    <property type="taxonomic scope" value="Eukaryota"/>
</dbReference>
<evidence type="ECO:0000256" key="10">
    <source>
        <dbReference type="ARBA" id="ARBA00031621"/>
    </source>
</evidence>
<dbReference type="EMBL" id="GL883131">
    <property type="protein sequence ID" value="EGG02331.1"/>
    <property type="molecule type" value="Genomic_DNA"/>
</dbReference>
<evidence type="ECO:0000256" key="4">
    <source>
        <dbReference type="ARBA" id="ARBA00015377"/>
    </source>
</evidence>
<evidence type="ECO:0000259" key="13">
    <source>
        <dbReference type="Pfam" id="PF01035"/>
    </source>
</evidence>
<evidence type="ECO:0000256" key="5">
    <source>
        <dbReference type="ARBA" id="ARBA00022603"/>
    </source>
</evidence>
<name>F4RYZ3_MELLP</name>
<keyword evidence="5" id="KW-0489">Methyltransferase</keyword>
<keyword evidence="8" id="KW-0234">DNA repair</keyword>
<dbReference type="Pfam" id="PF01035">
    <property type="entry name" value="DNA_binding_1"/>
    <property type="match status" value="1"/>
</dbReference>
<evidence type="ECO:0000256" key="11">
    <source>
        <dbReference type="ARBA" id="ARBA00049348"/>
    </source>
</evidence>
<protein>
    <recommendedName>
        <fullName evidence="4">Methylated-DNA--protein-cysteine methyltransferase</fullName>
        <ecNumber evidence="3">2.1.1.63</ecNumber>
    </recommendedName>
    <alternativeName>
        <fullName evidence="9">6-O-methylguanine-DNA methyltransferase</fullName>
    </alternativeName>
    <alternativeName>
        <fullName evidence="10">O-6-methylguanine-DNA-alkyltransferase</fullName>
    </alternativeName>
</protein>
<evidence type="ECO:0000256" key="3">
    <source>
        <dbReference type="ARBA" id="ARBA00011918"/>
    </source>
</evidence>
<dbReference type="InterPro" id="IPR036217">
    <property type="entry name" value="MethylDNA_cys_MeTrfase_DNAb"/>
</dbReference>
<evidence type="ECO:0000256" key="8">
    <source>
        <dbReference type="ARBA" id="ARBA00023204"/>
    </source>
</evidence>
<gene>
    <name evidence="14" type="ORF">MELLADRAFT_110193</name>
</gene>
<keyword evidence="6" id="KW-0808">Transferase</keyword>
<evidence type="ECO:0000256" key="9">
    <source>
        <dbReference type="ARBA" id="ARBA00030795"/>
    </source>
</evidence>
<dbReference type="Gene3D" id="1.10.10.10">
    <property type="entry name" value="Winged helix-like DNA-binding domain superfamily/Winged helix DNA-binding domain"/>
    <property type="match status" value="1"/>
</dbReference>
<evidence type="ECO:0000256" key="12">
    <source>
        <dbReference type="SAM" id="MobiDB-lite"/>
    </source>
</evidence>
<comment type="similarity">
    <text evidence="2">Belongs to the MGMT family.</text>
</comment>
<reference evidence="15" key="1">
    <citation type="journal article" date="2011" name="Proc. Natl. Acad. Sci. U.S.A.">
        <title>Obligate biotrophy features unraveled by the genomic analysis of rust fungi.</title>
        <authorList>
            <person name="Duplessis S."/>
            <person name="Cuomo C.A."/>
            <person name="Lin Y.-C."/>
            <person name="Aerts A."/>
            <person name="Tisserant E."/>
            <person name="Veneault-Fourrey C."/>
            <person name="Joly D.L."/>
            <person name="Hacquard S."/>
            <person name="Amselem J."/>
            <person name="Cantarel B.L."/>
            <person name="Chiu R."/>
            <person name="Coutinho P.M."/>
            <person name="Feau N."/>
            <person name="Field M."/>
            <person name="Frey P."/>
            <person name="Gelhaye E."/>
            <person name="Goldberg J."/>
            <person name="Grabherr M.G."/>
            <person name="Kodira C.D."/>
            <person name="Kohler A."/>
            <person name="Kuees U."/>
            <person name="Lindquist E.A."/>
            <person name="Lucas S.M."/>
            <person name="Mago R."/>
            <person name="Mauceli E."/>
            <person name="Morin E."/>
            <person name="Murat C."/>
            <person name="Pangilinan J.L."/>
            <person name="Park R."/>
            <person name="Pearson M."/>
            <person name="Quesneville H."/>
            <person name="Rouhier N."/>
            <person name="Sakthikumar S."/>
            <person name="Salamov A.A."/>
            <person name="Schmutz J."/>
            <person name="Selles B."/>
            <person name="Shapiro H."/>
            <person name="Tanguay P."/>
            <person name="Tuskan G.A."/>
            <person name="Henrissat B."/>
            <person name="Van de Peer Y."/>
            <person name="Rouze P."/>
            <person name="Ellis J.G."/>
            <person name="Dodds P.N."/>
            <person name="Schein J.E."/>
            <person name="Zhong S."/>
            <person name="Hamelin R.C."/>
            <person name="Grigoriev I.V."/>
            <person name="Szabo L.J."/>
            <person name="Martin F."/>
        </authorList>
    </citation>
    <scope>NUCLEOTIDE SEQUENCE [LARGE SCALE GENOMIC DNA]</scope>
    <source>
        <strain evidence="15">98AG31 / pathotype 3-4-7</strain>
    </source>
</reference>
<keyword evidence="7" id="KW-0227">DNA damage</keyword>
<dbReference type="AlphaFoldDB" id="F4RYZ3"/>
<feature type="region of interest" description="Disordered" evidence="12">
    <location>
        <begin position="1"/>
        <end position="32"/>
    </location>
</feature>
<dbReference type="InterPro" id="IPR001497">
    <property type="entry name" value="MethylDNA_cys_MeTrfase_AS"/>
</dbReference>
<evidence type="ECO:0000256" key="2">
    <source>
        <dbReference type="ARBA" id="ARBA00008711"/>
    </source>
</evidence>
<evidence type="ECO:0000313" key="15">
    <source>
        <dbReference type="Proteomes" id="UP000001072"/>
    </source>
</evidence>
<dbReference type="HOGENOM" id="CLU_000445_52_3_1"/>
<evidence type="ECO:0000256" key="6">
    <source>
        <dbReference type="ARBA" id="ARBA00022679"/>
    </source>
</evidence>
<dbReference type="KEGG" id="mlr:MELLADRAFT_110193"/>
<comment type="catalytic activity">
    <reaction evidence="11">
        <text>a 6-O-methyl-2'-deoxyguanosine in DNA + L-cysteinyl-[protein] = S-methyl-L-cysteinyl-[protein] + a 2'-deoxyguanosine in DNA</text>
        <dbReference type="Rhea" id="RHEA:24000"/>
        <dbReference type="Rhea" id="RHEA-COMP:10131"/>
        <dbReference type="Rhea" id="RHEA-COMP:10132"/>
        <dbReference type="Rhea" id="RHEA-COMP:11367"/>
        <dbReference type="Rhea" id="RHEA-COMP:11368"/>
        <dbReference type="ChEBI" id="CHEBI:29950"/>
        <dbReference type="ChEBI" id="CHEBI:82612"/>
        <dbReference type="ChEBI" id="CHEBI:85445"/>
        <dbReference type="ChEBI" id="CHEBI:85448"/>
        <dbReference type="EC" id="2.1.1.63"/>
    </reaction>
</comment>
<feature type="domain" description="Methylated-DNA-[protein]-cysteine S-methyltransferase DNA binding" evidence="13">
    <location>
        <begin position="52"/>
        <end position="124"/>
    </location>
</feature>
<dbReference type="NCBIfam" id="TIGR00589">
    <property type="entry name" value="ogt"/>
    <property type="match status" value="1"/>
</dbReference>
<dbReference type="STRING" id="747676.F4RYZ3"/>
<dbReference type="InParanoid" id="F4RYZ3"/>
<dbReference type="Proteomes" id="UP000001072">
    <property type="component" value="Unassembled WGS sequence"/>
</dbReference>
<dbReference type="InterPro" id="IPR036388">
    <property type="entry name" value="WH-like_DNA-bd_sf"/>
</dbReference>
<dbReference type="EC" id="2.1.1.63" evidence="3"/>
<dbReference type="RefSeq" id="XP_007414316.1">
    <property type="nucleotide sequence ID" value="XM_007414254.1"/>
</dbReference>
<comment type="catalytic activity">
    <reaction evidence="1">
        <text>a 4-O-methyl-thymidine in DNA + L-cysteinyl-[protein] = a thymidine in DNA + S-methyl-L-cysteinyl-[protein]</text>
        <dbReference type="Rhea" id="RHEA:53428"/>
        <dbReference type="Rhea" id="RHEA-COMP:10131"/>
        <dbReference type="Rhea" id="RHEA-COMP:10132"/>
        <dbReference type="Rhea" id="RHEA-COMP:13555"/>
        <dbReference type="Rhea" id="RHEA-COMP:13556"/>
        <dbReference type="ChEBI" id="CHEBI:29950"/>
        <dbReference type="ChEBI" id="CHEBI:82612"/>
        <dbReference type="ChEBI" id="CHEBI:137386"/>
        <dbReference type="ChEBI" id="CHEBI:137387"/>
        <dbReference type="EC" id="2.1.1.63"/>
    </reaction>
</comment>